<reference evidence="2" key="2">
    <citation type="journal article" date="2021" name="PeerJ">
        <title>Extensive microbial diversity within the chicken gut microbiome revealed by metagenomics and culture.</title>
        <authorList>
            <person name="Gilroy R."/>
            <person name="Ravi A."/>
            <person name="Getino M."/>
            <person name="Pursley I."/>
            <person name="Horton D.L."/>
            <person name="Alikhan N.F."/>
            <person name="Baker D."/>
            <person name="Gharbi K."/>
            <person name="Hall N."/>
            <person name="Watson M."/>
            <person name="Adriaenssens E.M."/>
            <person name="Foster-Nyarko E."/>
            <person name="Jarju S."/>
            <person name="Secka A."/>
            <person name="Antonio M."/>
            <person name="Oren A."/>
            <person name="Chaudhuri R.R."/>
            <person name="La Ragione R."/>
            <person name="Hildebrand F."/>
            <person name="Pallen M.J."/>
        </authorList>
    </citation>
    <scope>NUCLEOTIDE SEQUENCE</scope>
    <source>
        <strain evidence="2">ChiHecec2B26-709</strain>
    </source>
</reference>
<comment type="caution">
    <text evidence="2">The sequence shown here is derived from an EMBL/GenBank/DDBJ whole genome shotgun (WGS) entry which is preliminary data.</text>
</comment>
<accession>A0A9D1GPI8</accession>
<evidence type="ECO:0000256" key="1">
    <source>
        <dbReference type="ARBA" id="ARBA00006479"/>
    </source>
</evidence>
<comment type="similarity">
    <text evidence="1">Belongs to the ROK (NagC/XylR) family.</text>
</comment>
<dbReference type="Gene3D" id="3.30.420.40">
    <property type="match status" value="2"/>
</dbReference>
<sequence>MNYMLPSFLGETSGKNAIVKREILRLCITHNNYSIADFSRALGISVPTITKLIAELIDDNFLQDEGKVGTSGGRRPSVYGLNPEAGYFVGVDIARHHFHIAISNFKGEIVNFIQDIEFVLEANELSFRTICRMVKDEVTKCGIPWIKVLGVGVSLSGRVNPEKGYSLSYFVSDDIPLKSIFEKEFKLPVNIENDSRAMAYGEYMNLGAEADPNMIFINLSWGLGMGIIADGRLYYGKSGYSGEIGHFPALNNDIICRCGKVGCLETGASGSALHRIMVDELKRGHSSSLLASYQENGDIELDEILKAVEEGDVLAIDSIGKIGDTLGRGIAGVLNIFNPGLVVIGGRLIVGKDYLLLPIKTAVNRLSLSRVSSDTKIVLSKLDRRAASVGDCLLSRDKVLGLA</sequence>
<dbReference type="InterPro" id="IPR036390">
    <property type="entry name" value="WH_DNA-bd_sf"/>
</dbReference>
<dbReference type="InterPro" id="IPR000600">
    <property type="entry name" value="ROK"/>
</dbReference>
<evidence type="ECO:0000313" key="2">
    <source>
        <dbReference type="EMBL" id="HIT46862.1"/>
    </source>
</evidence>
<dbReference type="EMBL" id="DVLC01000063">
    <property type="protein sequence ID" value="HIT46862.1"/>
    <property type="molecule type" value="Genomic_DNA"/>
</dbReference>
<proteinExistence type="inferred from homology"/>
<dbReference type="PANTHER" id="PTHR18964">
    <property type="entry name" value="ROK (REPRESSOR, ORF, KINASE) FAMILY"/>
    <property type="match status" value="1"/>
</dbReference>
<dbReference type="PANTHER" id="PTHR18964:SF149">
    <property type="entry name" value="BIFUNCTIONAL UDP-N-ACETYLGLUCOSAMINE 2-EPIMERASE_N-ACETYLMANNOSAMINE KINASE"/>
    <property type="match status" value="1"/>
</dbReference>
<gene>
    <name evidence="2" type="ORF">IAC35_03280</name>
</gene>
<dbReference type="SUPFAM" id="SSF46785">
    <property type="entry name" value="Winged helix' DNA-binding domain"/>
    <property type="match status" value="1"/>
</dbReference>
<dbReference type="InterPro" id="IPR036388">
    <property type="entry name" value="WH-like_DNA-bd_sf"/>
</dbReference>
<reference evidence="2" key="1">
    <citation type="submission" date="2020-10" db="EMBL/GenBank/DDBJ databases">
        <authorList>
            <person name="Gilroy R."/>
        </authorList>
    </citation>
    <scope>NUCLEOTIDE SEQUENCE</scope>
    <source>
        <strain evidence="2">ChiHecec2B26-709</strain>
    </source>
</reference>
<organism evidence="2 3">
    <name type="scientific">Candidatus Cryptobacteroides merdipullorum</name>
    <dbReference type="NCBI Taxonomy" id="2840771"/>
    <lineage>
        <taxon>Bacteria</taxon>
        <taxon>Pseudomonadati</taxon>
        <taxon>Bacteroidota</taxon>
        <taxon>Bacteroidia</taxon>
        <taxon>Bacteroidales</taxon>
        <taxon>Candidatus Cryptobacteroides</taxon>
    </lineage>
</organism>
<dbReference type="InterPro" id="IPR049874">
    <property type="entry name" value="ROK_cs"/>
</dbReference>
<dbReference type="AlphaFoldDB" id="A0A9D1GPI8"/>
<protein>
    <submittedName>
        <fullName evidence="2">ROK family protein</fullName>
    </submittedName>
</protein>
<name>A0A9D1GPI8_9BACT</name>
<dbReference type="SUPFAM" id="SSF53067">
    <property type="entry name" value="Actin-like ATPase domain"/>
    <property type="match status" value="1"/>
</dbReference>
<evidence type="ECO:0000313" key="3">
    <source>
        <dbReference type="Proteomes" id="UP000886881"/>
    </source>
</evidence>
<dbReference type="Proteomes" id="UP000886881">
    <property type="component" value="Unassembled WGS sequence"/>
</dbReference>
<dbReference type="PROSITE" id="PS01125">
    <property type="entry name" value="ROK"/>
    <property type="match status" value="1"/>
</dbReference>
<dbReference type="InterPro" id="IPR043129">
    <property type="entry name" value="ATPase_NBD"/>
</dbReference>
<dbReference type="Pfam" id="PF00480">
    <property type="entry name" value="ROK"/>
    <property type="match status" value="1"/>
</dbReference>
<dbReference type="Gene3D" id="1.10.10.10">
    <property type="entry name" value="Winged helix-like DNA-binding domain superfamily/Winged helix DNA-binding domain"/>
    <property type="match status" value="1"/>
</dbReference>